<name>A0A941CQI5_9CLOT</name>
<feature type="binding site" evidence="1">
    <location>
        <position position="125"/>
    </location>
    <ligand>
        <name>a divalent metal cation</name>
        <dbReference type="ChEBI" id="CHEBI:60240"/>
        <label>2</label>
    </ligand>
</feature>
<dbReference type="EMBL" id="JAGSCS010000017">
    <property type="protein sequence ID" value="MBR0576930.1"/>
    <property type="molecule type" value="Genomic_DNA"/>
</dbReference>
<dbReference type="GO" id="GO:0046872">
    <property type="term" value="F:metal ion binding"/>
    <property type="evidence" value="ECO:0007669"/>
    <property type="project" value="UniProtKB-KW"/>
</dbReference>
<dbReference type="PANTHER" id="PTHR46124">
    <property type="entry name" value="D-AMINOACYL-TRNA DEACYLASE"/>
    <property type="match status" value="1"/>
</dbReference>
<dbReference type="Pfam" id="PF01026">
    <property type="entry name" value="TatD_DNase"/>
    <property type="match status" value="1"/>
</dbReference>
<organism evidence="2 3">
    <name type="scientific">Proteiniclasticum sediminis</name>
    <dbReference type="NCBI Taxonomy" id="2804028"/>
    <lineage>
        <taxon>Bacteria</taxon>
        <taxon>Bacillati</taxon>
        <taxon>Bacillota</taxon>
        <taxon>Clostridia</taxon>
        <taxon>Eubacteriales</taxon>
        <taxon>Clostridiaceae</taxon>
        <taxon>Proteiniclasticum</taxon>
    </lineage>
</organism>
<comment type="caution">
    <text evidence="2">The sequence shown here is derived from an EMBL/GenBank/DDBJ whole genome shotgun (WGS) entry which is preliminary data.</text>
</comment>
<dbReference type="InterPro" id="IPR001130">
    <property type="entry name" value="TatD-like"/>
</dbReference>
<evidence type="ECO:0000256" key="1">
    <source>
        <dbReference type="PIRSR" id="PIRSR005902-1"/>
    </source>
</evidence>
<dbReference type="RefSeq" id="WP_211802349.1">
    <property type="nucleotide sequence ID" value="NZ_JAGSCS010000017.1"/>
</dbReference>
<dbReference type="NCBIfam" id="NF041926">
    <property type="entry name" value="QatD"/>
    <property type="match status" value="1"/>
</dbReference>
<proteinExistence type="predicted"/>
<dbReference type="AlphaFoldDB" id="A0A941CQI5"/>
<dbReference type="GO" id="GO:0016788">
    <property type="term" value="F:hydrolase activity, acting on ester bonds"/>
    <property type="evidence" value="ECO:0007669"/>
    <property type="project" value="InterPro"/>
</dbReference>
<feature type="binding site" evidence="1">
    <location>
        <position position="86"/>
    </location>
    <ligand>
        <name>a divalent metal cation</name>
        <dbReference type="ChEBI" id="CHEBI:60240"/>
        <label>1</label>
    </ligand>
</feature>
<dbReference type="InterPro" id="IPR032466">
    <property type="entry name" value="Metal_Hydrolase"/>
</dbReference>
<sequence>MDIYDMHCHVDLMQSMDNFSKAALEERINLLAMTTTPKAYEIEKKKLTVFPNVQVALGLHPQLVSERIHELALVEKYIHTTRFVGEVGLDFNKQFYRSKEQQIEVFSQIIGWCQSSPMMKIISIHSVRSDKNVLDILEKYDCTKHNNCILHWYSGSLKQLDRAIELGCFFSVNEYMLNSPNGRSIIQKVPVDRLLLESDAPFISDIKTAEQLKQVLNRCISELTIMKGKDTSLIIAETSRRLLKEV</sequence>
<dbReference type="PIRSF" id="PIRSF005902">
    <property type="entry name" value="DNase_TatD"/>
    <property type="match status" value="1"/>
</dbReference>
<keyword evidence="2" id="KW-0378">Hydrolase</keyword>
<accession>A0A941CQI5</accession>
<gene>
    <name evidence="2" type="ORF">KCG48_11445</name>
</gene>
<dbReference type="Proteomes" id="UP000675379">
    <property type="component" value="Unassembled WGS sequence"/>
</dbReference>
<reference evidence="2" key="1">
    <citation type="submission" date="2021-04" db="EMBL/GenBank/DDBJ databases">
        <title>Proteiniclasticum sedimins sp. nov., an obligate anaerobic bacterium isolated from anaerobic sludge.</title>
        <authorList>
            <person name="Liu J."/>
        </authorList>
    </citation>
    <scope>NUCLEOTIDE SEQUENCE</scope>
    <source>
        <strain evidence="2">BAD-10</strain>
    </source>
</reference>
<evidence type="ECO:0000313" key="2">
    <source>
        <dbReference type="EMBL" id="MBR0576930.1"/>
    </source>
</evidence>
<feature type="binding site" evidence="1">
    <location>
        <position position="199"/>
    </location>
    <ligand>
        <name>a divalent metal cation</name>
        <dbReference type="ChEBI" id="CHEBI:60240"/>
        <label>1</label>
    </ligand>
</feature>
<dbReference type="InterPro" id="IPR049677">
    <property type="entry name" value="QatD"/>
</dbReference>
<keyword evidence="3" id="KW-1185">Reference proteome</keyword>
<feature type="binding site" evidence="1">
    <location>
        <position position="7"/>
    </location>
    <ligand>
        <name>a divalent metal cation</name>
        <dbReference type="ChEBI" id="CHEBI:60240"/>
        <label>1</label>
    </ligand>
</feature>
<feature type="binding site" evidence="1">
    <location>
        <position position="151"/>
    </location>
    <ligand>
        <name>a divalent metal cation</name>
        <dbReference type="ChEBI" id="CHEBI:60240"/>
        <label>2</label>
    </ligand>
</feature>
<keyword evidence="1" id="KW-0479">Metal-binding</keyword>
<dbReference type="Gene3D" id="3.20.20.140">
    <property type="entry name" value="Metal-dependent hydrolases"/>
    <property type="match status" value="1"/>
</dbReference>
<dbReference type="SUPFAM" id="SSF51556">
    <property type="entry name" value="Metallo-dependent hydrolases"/>
    <property type="match status" value="1"/>
</dbReference>
<dbReference type="PANTHER" id="PTHR46124:SF2">
    <property type="entry name" value="D-AMINOACYL-TRNA DEACYLASE"/>
    <property type="match status" value="1"/>
</dbReference>
<feature type="binding site" evidence="1">
    <location>
        <position position="9"/>
    </location>
    <ligand>
        <name>a divalent metal cation</name>
        <dbReference type="ChEBI" id="CHEBI:60240"/>
        <label>1</label>
    </ligand>
</feature>
<evidence type="ECO:0000313" key="3">
    <source>
        <dbReference type="Proteomes" id="UP000675379"/>
    </source>
</evidence>
<protein>
    <submittedName>
        <fullName evidence="2">TatD family hydrolase</fullName>
    </submittedName>
</protein>